<keyword evidence="1" id="KW-1133">Transmembrane helix</keyword>
<evidence type="ECO:0000256" key="1">
    <source>
        <dbReference type="SAM" id="Phobius"/>
    </source>
</evidence>
<protein>
    <submittedName>
        <fullName evidence="2">Uncharacterized membrane protein YhaH (DUF805 family)</fullName>
    </submittedName>
</protein>
<accession>A0A7W7K8J5</accession>
<proteinExistence type="predicted"/>
<name>A0A7W7K8J5_9SPHN</name>
<reference evidence="2 3" key="1">
    <citation type="submission" date="2020-08" db="EMBL/GenBank/DDBJ databases">
        <title>Functional genomics of gut bacteria from endangered species of beetles.</title>
        <authorList>
            <person name="Carlos-Shanley C."/>
        </authorList>
    </citation>
    <scope>NUCLEOTIDE SEQUENCE [LARGE SCALE GENOMIC DNA]</scope>
    <source>
        <strain evidence="2 3">S00245</strain>
    </source>
</reference>
<evidence type="ECO:0000313" key="2">
    <source>
        <dbReference type="EMBL" id="MBB4858224.1"/>
    </source>
</evidence>
<organism evidence="2 3">
    <name type="scientific">Novosphingobium chloroacetimidivorans</name>
    <dbReference type="NCBI Taxonomy" id="1428314"/>
    <lineage>
        <taxon>Bacteria</taxon>
        <taxon>Pseudomonadati</taxon>
        <taxon>Pseudomonadota</taxon>
        <taxon>Alphaproteobacteria</taxon>
        <taxon>Sphingomonadales</taxon>
        <taxon>Sphingomonadaceae</taxon>
        <taxon>Novosphingobium</taxon>
    </lineage>
</organism>
<dbReference type="PANTHER" id="PTHR34980:SF2">
    <property type="entry name" value="INNER MEMBRANE PROTEIN YHAH-RELATED"/>
    <property type="match status" value="1"/>
</dbReference>
<feature type="transmembrane region" description="Helical" evidence="1">
    <location>
        <begin position="24"/>
        <end position="47"/>
    </location>
</feature>
<keyword evidence="3" id="KW-1185">Reference proteome</keyword>
<dbReference type="RefSeq" id="WP_184243716.1">
    <property type="nucleotide sequence ID" value="NZ_JACHLR010000005.1"/>
</dbReference>
<keyword evidence="1" id="KW-0472">Membrane</keyword>
<feature type="transmembrane region" description="Helical" evidence="1">
    <location>
        <begin position="67"/>
        <end position="90"/>
    </location>
</feature>
<dbReference type="GO" id="GO:0005886">
    <property type="term" value="C:plasma membrane"/>
    <property type="evidence" value="ECO:0007669"/>
    <property type="project" value="TreeGrafter"/>
</dbReference>
<sequence length="153" mass="16814">MLEYMFLPFRRYADFRGRSRRMEFWSFGLFNAIVYAIIGGIMLGTGFSLQALENGGANPLGVVGSLFFGGAGLLLLVYWLATIIPSLAVTVRRLHDRDMSGWWYLGFMVLSLIPLVGFIASIALLVIMFLPGTAGPNRFGPDPKDPASAQVFA</sequence>
<dbReference type="InterPro" id="IPR008523">
    <property type="entry name" value="DUF805"/>
</dbReference>
<dbReference type="Proteomes" id="UP000555448">
    <property type="component" value="Unassembled WGS sequence"/>
</dbReference>
<gene>
    <name evidence="2" type="ORF">HNO88_001543</name>
</gene>
<dbReference type="PANTHER" id="PTHR34980">
    <property type="entry name" value="INNER MEMBRANE PROTEIN-RELATED-RELATED"/>
    <property type="match status" value="1"/>
</dbReference>
<dbReference type="EMBL" id="JACHLR010000005">
    <property type="protein sequence ID" value="MBB4858224.1"/>
    <property type="molecule type" value="Genomic_DNA"/>
</dbReference>
<keyword evidence="1" id="KW-0812">Transmembrane</keyword>
<dbReference type="AlphaFoldDB" id="A0A7W7K8J5"/>
<feature type="transmembrane region" description="Helical" evidence="1">
    <location>
        <begin position="102"/>
        <end position="130"/>
    </location>
</feature>
<comment type="caution">
    <text evidence="2">The sequence shown here is derived from an EMBL/GenBank/DDBJ whole genome shotgun (WGS) entry which is preliminary data.</text>
</comment>
<evidence type="ECO:0000313" key="3">
    <source>
        <dbReference type="Proteomes" id="UP000555448"/>
    </source>
</evidence>
<dbReference type="Pfam" id="PF05656">
    <property type="entry name" value="DUF805"/>
    <property type="match status" value="1"/>
</dbReference>